<dbReference type="SUPFAM" id="SSF50104">
    <property type="entry name" value="Translation proteins SH3-like domain"/>
    <property type="match status" value="1"/>
</dbReference>
<feature type="domain" description="Translation initiation factor 5A-like N-terminal" evidence="1">
    <location>
        <begin position="3"/>
        <end position="56"/>
    </location>
</feature>
<evidence type="ECO:0000313" key="2">
    <source>
        <dbReference type="EMBL" id="HIK00110.1"/>
    </source>
</evidence>
<dbReference type="InterPro" id="IPR008991">
    <property type="entry name" value="Translation_prot_SH3-like_sf"/>
</dbReference>
<dbReference type="Pfam" id="PF21485">
    <property type="entry name" value="IF5A-like_N"/>
    <property type="match status" value="1"/>
</dbReference>
<reference evidence="2 3" key="1">
    <citation type="journal article" name="Nat. Commun.">
        <title>Undinarchaeota illuminate DPANN phylogeny and the impact of gene transfer on archaeal evolution.</title>
        <authorList>
            <person name="Dombrowski N."/>
            <person name="Williams T.A."/>
            <person name="Sun J."/>
            <person name="Woodcroft B.J."/>
            <person name="Lee J.H."/>
            <person name="Minh B.Q."/>
            <person name="Rinke C."/>
            <person name="Spang A."/>
        </authorList>
    </citation>
    <scope>NUCLEOTIDE SEQUENCE [LARGE SCALE GENOMIC DNA]</scope>
    <source>
        <strain evidence="2">MAG_bin1129</strain>
    </source>
</reference>
<evidence type="ECO:0000313" key="3">
    <source>
        <dbReference type="Proteomes" id="UP000646946"/>
    </source>
</evidence>
<dbReference type="Proteomes" id="UP000646946">
    <property type="component" value="Unassembled WGS sequence"/>
</dbReference>
<dbReference type="InterPro" id="IPR014722">
    <property type="entry name" value="Rib_uL2_dom2"/>
</dbReference>
<dbReference type="InterPro" id="IPR012340">
    <property type="entry name" value="NA-bd_OB-fold"/>
</dbReference>
<protein>
    <recommendedName>
        <fullName evidence="1">Translation initiation factor 5A-like N-terminal domain-containing protein</fullName>
    </recommendedName>
</protein>
<dbReference type="AlphaFoldDB" id="A0A832X5S9"/>
<accession>A0A832X5S9</accession>
<dbReference type="InterPro" id="IPR048670">
    <property type="entry name" value="IF5A-like_N"/>
</dbReference>
<dbReference type="EMBL" id="DVAB01000009">
    <property type="protein sequence ID" value="HIK00110.1"/>
    <property type="molecule type" value="Genomic_DNA"/>
</dbReference>
<sequence>MATSAVPATRLREGDLILLPGQEDEIFKVKKIGVSAPGKHGHSKVNLDYTNIFTGSGGNTILSGHTDVEKPVIEKERAQVLSIVPGKPKTHTDPGKQAIIQLMNLQTYETYELPLPPEIPEKDVQNGMEIEVRFFGTKKWIERVIREK</sequence>
<dbReference type="Gene3D" id="2.40.50.140">
    <property type="entry name" value="Nucleic acid-binding proteins"/>
    <property type="match status" value="1"/>
</dbReference>
<evidence type="ECO:0000259" key="1">
    <source>
        <dbReference type="Pfam" id="PF21485"/>
    </source>
</evidence>
<dbReference type="Gene3D" id="2.30.30.30">
    <property type="match status" value="1"/>
</dbReference>
<organism evidence="2 3">
    <name type="scientific">Candidatus Naiadarchaeum limnaeum</name>
    <dbReference type="NCBI Taxonomy" id="2756139"/>
    <lineage>
        <taxon>Archaea</taxon>
        <taxon>Candidatus Undinarchaeota</taxon>
        <taxon>Candidatus Undinarchaeia</taxon>
        <taxon>Candidatus Naiadarchaeales</taxon>
        <taxon>Candidatus Naiadarchaeaceae</taxon>
        <taxon>Candidatus Naiadarchaeum</taxon>
    </lineage>
</organism>
<gene>
    <name evidence="2" type="ORF">H1016_01045</name>
</gene>
<comment type="caution">
    <text evidence="2">The sequence shown here is derived from an EMBL/GenBank/DDBJ whole genome shotgun (WGS) entry which is preliminary data.</text>
</comment>
<keyword evidence="3" id="KW-1185">Reference proteome</keyword>
<name>A0A832X5S9_9ARCH</name>
<proteinExistence type="predicted"/>